<reference evidence="2 3" key="1">
    <citation type="submission" date="2020-08" db="EMBL/GenBank/DDBJ databases">
        <title>Genomic Encyclopedia of Type Strains, Phase IV (KMG-IV): sequencing the most valuable type-strain genomes for metagenomic binning, comparative biology and taxonomic classification.</title>
        <authorList>
            <person name="Goeker M."/>
        </authorList>
    </citation>
    <scope>NUCLEOTIDE SEQUENCE [LARGE SCALE GENOMIC DNA]</scope>
    <source>
        <strain evidence="2 3">DSM 106739</strain>
    </source>
</reference>
<evidence type="ECO:0000313" key="2">
    <source>
        <dbReference type="EMBL" id="MBB4011648.1"/>
    </source>
</evidence>
<dbReference type="EMBL" id="JACIET010000001">
    <property type="protein sequence ID" value="MBB4011648.1"/>
    <property type="molecule type" value="Genomic_DNA"/>
</dbReference>
<proteinExistence type="predicted"/>
<dbReference type="Pfam" id="PF04965">
    <property type="entry name" value="GPW_gp25"/>
    <property type="match status" value="1"/>
</dbReference>
<dbReference type="Proteomes" id="UP000561045">
    <property type="component" value="Unassembled WGS sequence"/>
</dbReference>
<dbReference type="PANTHER" id="PTHR38595">
    <property type="entry name" value="CYTOPLASMIC PROTEIN-RELATED"/>
    <property type="match status" value="1"/>
</dbReference>
<name>A0A840BJ66_9RHOO</name>
<gene>
    <name evidence="2" type="ORF">GGR36_000956</name>
</gene>
<dbReference type="InterPro" id="IPR053176">
    <property type="entry name" value="T6SS_TssE1-like"/>
</dbReference>
<evidence type="ECO:0000313" key="3">
    <source>
        <dbReference type="Proteomes" id="UP000561045"/>
    </source>
</evidence>
<evidence type="ECO:0000259" key="1">
    <source>
        <dbReference type="Pfam" id="PF04965"/>
    </source>
</evidence>
<feature type="domain" description="IraD/Gp25-like" evidence="1">
    <location>
        <begin position="38"/>
        <end position="143"/>
    </location>
</feature>
<organism evidence="2 3">
    <name type="scientific">Niveibacterium umoris</name>
    <dbReference type="NCBI Taxonomy" id="1193620"/>
    <lineage>
        <taxon>Bacteria</taxon>
        <taxon>Pseudomonadati</taxon>
        <taxon>Pseudomonadota</taxon>
        <taxon>Betaproteobacteria</taxon>
        <taxon>Rhodocyclales</taxon>
        <taxon>Rhodocyclaceae</taxon>
        <taxon>Niveibacterium</taxon>
    </lineage>
</organism>
<dbReference type="RefSeq" id="WP_183632439.1">
    <property type="nucleotide sequence ID" value="NZ_BAABLE010000011.1"/>
</dbReference>
<dbReference type="SUPFAM" id="SSF160719">
    <property type="entry name" value="gpW/gp25-like"/>
    <property type="match status" value="1"/>
</dbReference>
<accession>A0A840BJ66</accession>
<dbReference type="InterPro" id="IPR017737">
    <property type="entry name" value="TssE1-like"/>
</dbReference>
<keyword evidence="3" id="KW-1185">Reference proteome</keyword>
<dbReference type="AlphaFoldDB" id="A0A840BJ66"/>
<protein>
    <submittedName>
        <fullName evidence="2">Type VI secretion system protein ImpF</fullName>
    </submittedName>
</protein>
<dbReference type="InterPro" id="IPR007048">
    <property type="entry name" value="IraD/Gp25-like"/>
</dbReference>
<dbReference type="PANTHER" id="PTHR38595:SF1">
    <property type="entry name" value="TYPE VI SECRETION SYSTEM COMPONENT TSSE1"/>
    <property type="match status" value="1"/>
</dbReference>
<dbReference type="NCBIfam" id="TIGR03357">
    <property type="entry name" value="VI_zyme"/>
    <property type="match status" value="1"/>
</dbReference>
<comment type="caution">
    <text evidence="2">The sequence shown here is derived from an EMBL/GenBank/DDBJ whole genome shotgun (WGS) entry which is preliminary data.</text>
</comment>
<sequence length="168" mass="18824">MVEQTPLDRLQPALLDRLTDDEPDKKIEPREKRVLSKSQLRAAVLRDLGWLMNATRLAATEDLSDYPEVERSVINFGLPAFSGETASTLEVADLERAIREAILRFEPRILADTLVVEAVTLDSVLNWHNIVSVKISAQLWAQPVPLELLLRTEVDLETGQVELADTKG</sequence>